<dbReference type="Proteomes" id="UP000053279">
    <property type="component" value="Unassembled WGS sequence"/>
</dbReference>
<comment type="caution">
    <text evidence="1">The sequence shown here is derived from an EMBL/GenBank/DDBJ whole genome shotgun (WGS) entry which is preliminary data.</text>
</comment>
<evidence type="ECO:0000313" key="2">
    <source>
        <dbReference type="Proteomes" id="UP000053279"/>
    </source>
</evidence>
<proteinExistence type="predicted"/>
<organism evidence="1 2">
    <name type="scientific">Nanobsidianus stetteri</name>
    <dbReference type="NCBI Taxonomy" id="1294122"/>
    <lineage>
        <taxon>Archaea</taxon>
        <taxon>Nanobdellota</taxon>
        <taxon>Candidatus Nanoarchaeia</taxon>
        <taxon>Nanoarchaeales</taxon>
        <taxon>Nanopusillaceae</taxon>
        <taxon>Candidatus Nanobsidianus</taxon>
    </lineage>
</organism>
<evidence type="ECO:0000313" key="1">
    <source>
        <dbReference type="EMBL" id="EOD42820.1"/>
    </source>
</evidence>
<reference evidence="1 2" key="1">
    <citation type="submission" date="2013-02" db="EMBL/GenBank/DDBJ databases">
        <title>Insights into archaeal evolution and symbiosis from the genomes of a Nanoarchaeon and its crenarchaeal host from Yellowstone National Park.</title>
        <authorList>
            <person name="Podar M."/>
            <person name="Makarova K.S."/>
            <person name="Graham D.E."/>
            <person name="Wolf Y.I."/>
            <person name="Koonin E.V."/>
            <person name="Reysenbach A.-L."/>
        </authorList>
    </citation>
    <scope>NUCLEOTIDE SEQUENCE [LARGE SCALE GENOMIC DNA]</scope>
</reference>
<gene>
    <name evidence="1" type="ORF">Nst1_159</name>
</gene>
<protein>
    <submittedName>
        <fullName evidence="1">Uncharacterized protein</fullName>
    </submittedName>
</protein>
<sequence>MRDEKIQSQTLDEMLIELVSETAKYSFTLGDWGEYIWIIMDLKGKGHNAESVGAKLSEIRRGFDVRYIYHREYDYNTNTYSTIFGNYIRELNKNIEKVADITINIETRAIDIYKRVVNSYLDPSRKYAKILIYFKRKIDDYNKIIEEIDESIIFGQSISNKYGFVYQPAFKFMTLREKEKDKNENITELSKPDYYEFSYTVYELSEFSLNSL</sequence>
<accession>R1FUP8</accession>
<name>R1FUP8_NANST</name>
<dbReference type="AlphaFoldDB" id="R1FUP8"/>
<keyword evidence="2" id="KW-1185">Reference proteome</keyword>
<dbReference type="EMBL" id="APJZ01000001">
    <property type="protein sequence ID" value="EOD42820.1"/>
    <property type="molecule type" value="Genomic_DNA"/>
</dbReference>